<reference evidence="2" key="1">
    <citation type="journal article" date="2019" name="Int. J. Syst. Evol. Microbiol.">
        <title>The Global Catalogue of Microorganisms (GCM) 10K type strain sequencing project: providing services to taxonomists for standard genome sequencing and annotation.</title>
        <authorList>
            <consortium name="The Broad Institute Genomics Platform"/>
            <consortium name="The Broad Institute Genome Sequencing Center for Infectious Disease"/>
            <person name="Wu L."/>
            <person name="Ma J."/>
        </authorList>
    </citation>
    <scope>NUCLEOTIDE SEQUENCE [LARGE SCALE GENOMIC DNA]</scope>
    <source>
        <strain evidence="2">KCTC 52368</strain>
    </source>
</reference>
<dbReference type="EMBL" id="JBHULB010000082">
    <property type="protein sequence ID" value="MFD2588898.1"/>
    <property type="molecule type" value="Genomic_DNA"/>
</dbReference>
<protein>
    <recommendedName>
        <fullName evidence="3">WG repeat-containing protein</fullName>
    </recommendedName>
</protein>
<accession>A0ABW5N165</accession>
<name>A0ABW5N165_9FLAO</name>
<keyword evidence="2" id="KW-1185">Reference proteome</keyword>
<sequence>MTVEQTSSTVNSIQKNKIEEQNIVQPDSINTYRNQNWNPDKGQYYFSEEFTFRYSNAWEDTQGISSGNFGFYLDPETGTVLLEKNITHFFDEMTNYIIIKPNGNYILGYDDEFGKLRTIQKNVFKTDGVSENLKNVQEDFERFFKSKQETAEFGTNQYYAKALIAEKYERTYVKSPDKVQVYIAPINIPTTALYLVETVFEELDMPVKWDYGYSLPNNHLVVKEIFKTKEGTSVGFELKSIMATEYHIQLPD</sequence>
<evidence type="ECO:0000313" key="2">
    <source>
        <dbReference type="Proteomes" id="UP001597526"/>
    </source>
</evidence>
<evidence type="ECO:0008006" key="3">
    <source>
        <dbReference type="Google" id="ProtNLM"/>
    </source>
</evidence>
<comment type="caution">
    <text evidence="1">The sequence shown here is derived from an EMBL/GenBank/DDBJ whole genome shotgun (WGS) entry which is preliminary data.</text>
</comment>
<proteinExistence type="predicted"/>
<dbReference type="RefSeq" id="WP_377768362.1">
    <property type="nucleotide sequence ID" value="NZ_JBHULB010000082.1"/>
</dbReference>
<dbReference type="Proteomes" id="UP001597526">
    <property type="component" value="Unassembled WGS sequence"/>
</dbReference>
<evidence type="ECO:0000313" key="1">
    <source>
        <dbReference type="EMBL" id="MFD2588898.1"/>
    </source>
</evidence>
<gene>
    <name evidence="1" type="ORF">ACFSQJ_18375</name>
</gene>
<organism evidence="1 2">
    <name type="scientific">Croceitalea marina</name>
    <dbReference type="NCBI Taxonomy" id="1775166"/>
    <lineage>
        <taxon>Bacteria</taxon>
        <taxon>Pseudomonadati</taxon>
        <taxon>Bacteroidota</taxon>
        <taxon>Flavobacteriia</taxon>
        <taxon>Flavobacteriales</taxon>
        <taxon>Flavobacteriaceae</taxon>
        <taxon>Croceitalea</taxon>
    </lineage>
</organism>